<dbReference type="EMBL" id="DSGB01000004">
    <property type="protein sequence ID" value="HER95923.1"/>
    <property type="molecule type" value="Genomic_DNA"/>
</dbReference>
<dbReference type="SUPFAM" id="SSF52172">
    <property type="entry name" value="CheY-like"/>
    <property type="match status" value="1"/>
</dbReference>
<dbReference type="CDD" id="cd00383">
    <property type="entry name" value="trans_reg_C"/>
    <property type="match status" value="1"/>
</dbReference>
<evidence type="ECO:0000313" key="10">
    <source>
        <dbReference type="EMBL" id="HER95923.1"/>
    </source>
</evidence>
<dbReference type="GO" id="GO:0000156">
    <property type="term" value="F:phosphorelay response regulator activity"/>
    <property type="evidence" value="ECO:0007669"/>
    <property type="project" value="TreeGrafter"/>
</dbReference>
<feature type="domain" description="Response regulatory" evidence="8">
    <location>
        <begin position="5"/>
        <end position="121"/>
    </location>
</feature>
<dbReference type="InterPro" id="IPR039420">
    <property type="entry name" value="WalR-like"/>
</dbReference>
<reference evidence="10" key="1">
    <citation type="journal article" date="2020" name="mSystems">
        <title>Genome- and Community-Level Interaction Insights into Carbon Utilization and Element Cycling Functions of Hydrothermarchaeota in Hydrothermal Sediment.</title>
        <authorList>
            <person name="Zhou Z."/>
            <person name="Liu Y."/>
            <person name="Xu W."/>
            <person name="Pan J."/>
            <person name="Luo Z.H."/>
            <person name="Li M."/>
        </authorList>
    </citation>
    <scope>NUCLEOTIDE SEQUENCE [LARGE SCALE GENOMIC DNA]</scope>
    <source>
        <strain evidence="10">SpSt-143</strain>
    </source>
</reference>
<evidence type="ECO:0000256" key="2">
    <source>
        <dbReference type="ARBA" id="ARBA00023012"/>
    </source>
</evidence>
<dbReference type="GO" id="GO:0006355">
    <property type="term" value="P:regulation of DNA-templated transcription"/>
    <property type="evidence" value="ECO:0007669"/>
    <property type="project" value="InterPro"/>
</dbReference>
<dbReference type="InterPro" id="IPR036388">
    <property type="entry name" value="WH-like_DNA-bd_sf"/>
</dbReference>
<protein>
    <submittedName>
        <fullName evidence="10">Response regulator transcription factor</fullName>
    </submittedName>
</protein>
<proteinExistence type="predicted"/>
<evidence type="ECO:0000256" key="6">
    <source>
        <dbReference type="PROSITE-ProRule" id="PRU00169"/>
    </source>
</evidence>
<dbReference type="PROSITE" id="PS51755">
    <property type="entry name" value="OMPR_PHOB"/>
    <property type="match status" value="1"/>
</dbReference>
<feature type="DNA-binding region" description="OmpR/PhoB-type" evidence="7">
    <location>
        <begin position="132"/>
        <end position="231"/>
    </location>
</feature>
<evidence type="ECO:0000256" key="1">
    <source>
        <dbReference type="ARBA" id="ARBA00022553"/>
    </source>
</evidence>
<evidence type="ECO:0000256" key="3">
    <source>
        <dbReference type="ARBA" id="ARBA00023015"/>
    </source>
</evidence>
<evidence type="ECO:0000259" key="9">
    <source>
        <dbReference type="PROSITE" id="PS51755"/>
    </source>
</evidence>
<dbReference type="GO" id="GO:0000976">
    <property type="term" value="F:transcription cis-regulatory region binding"/>
    <property type="evidence" value="ECO:0007669"/>
    <property type="project" value="TreeGrafter"/>
</dbReference>
<dbReference type="SMART" id="SM00448">
    <property type="entry name" value="REC"/>
    <property type="match status" value="1"/>
</dbReference>
<keyword evidence="1 6" id="KW-0597">Phosphoprotein</keyword>
<accession>A0A7V2B0C7</accession>
<comment type="caution">
    <text evidence="10">The sequence shown here is derived from an EMBL/GenBank/DDBJ whole genome shotgun (WGS) entry which is preliminary data.</text>
</comment>
<dbReference type="Pfam" id="PF00486">
    <property type="entry name" value="Trans_reg_C"/>
    <property type="match status" value="1"/>
</dbReference>
<dbReference type="InterPro" id="IPR001789">
    <property type="entry name" value="Sig_transdc_resp-reg_receiver"/>
</dbReference>
<feature type="modified residue" description="4-aspartylphosphate" evidence="6">
    <location>
        <position position="55"/>
    </location>
</feature>
<dbReference type="Gene3D" id="1.10.10.10">
    <property type="entry name" value="Winged helix-like DNA-binding domain superfamily/Winged helix DNA-binding domain"/>
    <property type="match status" value="1"/>
</dbReference>
<name>A0A7V2B0C7_RHOMR</name>
<sequence length="236" mass="26754">MAKARLLIIEDEAQVREALTLYLEAAGYEVDAVATGEAGREQAIQVPGYDLILLDARLPGRDGFEVLRQLREEDGVLTPVLMLTALGDREHRLKGFELGADDYLAKPFTPEELLARVEAVLRRARSQPLPEKRRFRVGGIEVDLEQGTVTRNGQPVALTDMEFRLLRYLILHRGRTVRREQLLREVWGLPPTVQTRTIDRHINALRRIMDGEDEASWPIQSVYGIGYRLVGGEFVD</sequence>
<evidence type="ECO:0000256" key="7">
    <source>
        <dbReference type="PROSITE-ProRule" id="PRU01091"/>
    </source>
</evidence>
<dbReference type="SMART" id="SM00862">
    <property type="entry name" value="Trans_reg_C"/>
    <property type="match status" value="1"/>
</dbReference>
<gene>
    <name evidence="10" type="ORF">ENO59_05330</name>
</gene>
<evidence type="ECO:0000259" key="8">
    <source>
        <dbReference type="PROSITE" id="PS50110"/>
    </source>
</evidence>
<dbReference type="Gene3D" id="3.40.50.2300">
    <property type="match status" value="1"/>
</dbReference>
<keyword evidence="2" id="KW-0902">Two-component regulatory system</keyword>
<dbReference type="InterPro" id="IPR001867">
    <property type="entry name" value="OmpR/PhoB-type_DNA-bd"/>
</dbReference>
<dbReference type="Pfam" id="PF00072">
    <property type="entry name" value="Response_reg"/>
    <property type="match status" value="1"/>
</dbReference>
<dbReference type="PANTHER" id="PTHR48111:SF1">
    <property type="entry name" value="TWO-COMPONENT RESPONSE REGULATOR ORR33"/>
    <property type="match status" value="1"/>
</dbReference>
<dbReference type="PROSITE" id="PS50110">
    <property type="entry name" value="RESPONSE_REGULATORY"/>
    <property type="match status" value="1"/>
</dbReference>
<dbReference type="GO" id="GO:0005829">
    <property type="term" value="C:cytosol"/>
    <property type="evidence" value="ECO:0007669"/>
    <property type="project" value="TreeGrafter"/>
</dbReference>
<feature type="domain" description="OmpR/PhoB-type" evidence="9">
    <location>
        <begin position="132"/>
        <end position="231"/>
    </location>
</feature>
<evidence type="ECO:0000256" key="5">
    <source>
        <dbReference type="ARBA" id="ARBA00023163"/>
    </source>
</evidence>
<evidence type="ECO:0000256" key="4">
    <source>
        <dbReference type="ARBA" id="ARBA00023125"/>
    </source>
</evidence>
<keyword evidence="3" id="KW-0805">Transcription regulation</keyword>
<organism evidence="10">
    <name type="scientific">Rhodothermus marinus</name>
    <name type="common">Rhodothermus obamensis</name>
    <dbReference type="NCBI Taxonomy" id="29549"/>
    <lineage>
        <taxon>Bacteria</taxon>
        <taxon>Pseudomonadati</taxon>
        <taxon>Rhodothermota</taxon>
        <taxon>Rhodothermia</taxon>
        <taxon>Rhodothermales</taxon>
        <taxon>Rhodothermaceae</taxon>
        <taxon>Rhodothermus</taxon>
    </lineage>
</organism>
<dbReference type="InterPro" id="IPR011006">
    <property type="entry name" value="CheY-like_superfamily"/>
</dbReference>
<keyword evidence="4 7" id="KW-0238">DNA-binding</keyword>
<keyword evidence="5" id="KW-0804">Transcription</keyword>
<dbReference type="GO" id="GO:0032993">
    <property type="term" value="C:protein-DNA complex"/>
    <property type="evidence" value="ECO:0007669"/>
    <property type="project" value="TreeGrafter"/>
</dbReference>
<dbReference type="PANTHER" id="PTHR48111">
    <property type="entry name" value="REGULATOR OF RPOS"/>
    <property type="match status" value="1"/>
</dbReference>
<dbReference type="Gene3D" id="6.10.250.690">
    <property type="match status" value="1"/>
</dbReference>
<dbReference type="AlphaFoldDB" id="A0A7V2B0C7"/>